<comment type="caution">
    <text evidence="2">The sequence shown here is derived from an EMBL/GenBank/DDBJ whole genome shotgun (WGS) entry which is preliminary data.</text>
</comment>
<evidence type="ECO:0000313" key="3">
    <source>
        <dbReference type="Proteomes" id="UP001189429"/>
    </source>
</evidence>
<accession>A0ABN9PUM5</accession>
<organism evidence="2 3">
    <name type="scientific">Prorocentrum cordatum</name>
    <dbReference type="NCBI Taxonomy" id="2364126"/>
    <lineage>
        <taxon>Eukaryota</taxon>
        <taxon>Sar</taxon>
        <taxon>Alveolata</taxon>
        <taxon>Dinophyceae</taxon>
        <taxon>Prorocentrales</taxon>
        <taxon>Prorocentraceae</taxon>
        <taxon>Prorocentrum</taxon>
    </lineage>
</organism>
<feature type="compositionally biased region" description="Polar residues" evidence="1">
    <location>
        <begin position="121"/>
        <end position="131"/>
    </location>
</feature>
<evidence type="ECO:0000256" key="1">
    <source>
        <dbReference type="SAM" id="MobiDB-lite"/>
    </source>
</evidence>
<feature type="region of interest" description="Disordered" evidence="1">
    <location>
        <begin position="90"/>
        <end position="139"/>
    </location>
</feature>
<name>A0ABN9PUM5_9DINO</name>
<proteinExistence type="predicted"/>
<protein>
    <submittedName>
        <fullName evidence="2">Uncharacterized protein</fullName>
    </submittedName>
</protein>
<evidence type="ECO:0000313" key="2">
    <source>
        <dbReference type="EMBL" id="CAK0795714.1"/>
    </source>
</evidence>
<sequence length="139" mass="14470">MDQTEAGQQVRTAEWLAAGWAMGPGAPSQPSLLPAVQSTVSFDRTPSSCAVARVGRCAWGWGARVCSVAAPNPARVQRYVGAGRGAEVAQDRHVGGRAEGRWRAGSQAAGQEAGGGVCGRSASTRNENPTQAGWELRRP</sequence>
<gene>
    <name evidence="2" type="ORF">PCOR1329_LOCUS5291</name>
</gene>
<dbReference type="Proteomes" id="UP001189429">
    <property type="component" value="Unassembled WGS sequence"/>
</dbReference>
<keyword evidence="3" id="KW-1185">Reference proteome</keyword>
<dbReference type="EMBL" id="CAUYUJ010001392">
    <property type="protein sequence ID" value="CAK0795714.1"/>
    <property type="molecule type" value="Genomic_DNA"/>
</dbReference>
<reference evidence="2" key="1">
    <citation type="submission" date="2023-10" db="EMBL/GenBank/DDBJ databases">
        <authorList>
            <person name="Chen Y."/>
            <person name="Shah S."/>
            <person name="Dougan E. K."/>
            <person name="Thang M."/>
            <person name="Chan C."/>
        </authorList>
    </citation>
    <scope>NUCLEOTIDE SEQUENCE [LARGE SCALE GENOMIC DNA]</scope>
</reference>
<feature type="compositionally biased region" description="Basic and acidic residues" evidence="1">
    <location>
        <begin position="90"/>
        <end position="102"/>
    </location>
</feature>